<sequence length="71" mass="8540">MHLILLKSEHPPVKHIWKDGNKSTIGHCKEEVNTFYVCQNKEYNFENLFSSLEAERYRIVNCNMLKRGFYF</sequence>
<protein>
    <submittedName>
        <fullName evidence="1">Uncharacterized protein</fullName>
    </submittedName>
</protein>
<dbReference type="OrthoDB" id="10537301at2759"/>
<dbReference type="Proteomes" id="UP000054776">
    <property type="component" value="Unassembled WGS sequence"/>
</dbReference>
<dbReference type="EMBL" id="JYDH01000013">
    <property type="protein sequence ID" value="KRY40365.1"/>
    <property type="molecule type" value="Genomic_DNA"/>
</dbReference>
<reference evidence="1 2" key="1">
    <citation type="submission" date="2015-01" db="EMBL/GenBank/DDBJ databases">
        <title>Evolution of Trichinella species and genotypes.</title>
        <authorList>
            <person name="Korhonen P.K."/>
            <person name="Edoardo P."/>
            <person name="Giuseppe L.R."/>
            <person name="Gasser R.B."/>
        </authorList>
    </citation>
    <scope>NUCLEOTIDE SEQUENCE [LARGE SCALE GENOMIC DNA]</scope>
    <source>
        <strain evidence="1">ISS3</strain>
    </source>
</reference>
<gene>
    <name evidence="1" type="ORF">T01_15244</name>
</gene>
<evidence type="ECO:0000313" key="2">
    <source>
        <dbReference type="Proteomes" id="UP000054776"/>
    </source>
</evidence>
<keyword evidence="2" id="KW-1185">Reference proteome</keyword>
<dbReference type="InParanoid" id="A0A0V1BTI7"/>
<dbReference type="AlphaFoldDB" id="A0A0V1BTI7"/>
<accession>A0A0V1BTI7</accession>
<evidence type="ECO:0000313" key="1">
    <source>
        <dbReference type="EMBL" id="KRY40365.1"/>
    </source>
</evidence>
<name>A0A0V1BTI7_TRISP</name>
<comment type="caution">
    <text evidence="1">The sequence shown here is derived from an EMBL/GenBank/DDBJ whole genome shotgun (WGS) entry which is preliminary data.</text>
</comment>
<organism evidence="1 2">
    <name type="scientific">Trichinella spiralis</name>
    <name type="common">Trichina worm</name>
    <dbReference type="NCBI Taxonomy" id="6334"/>
    <lineage>
        <taxon>Eukaryota</taxon>
        <taxon>Metazoa</taxon>
        <taxon>Ecdysozoa</taxon>
        <taxon>Nematoda</taxon>
        <taxon>Enoplea</taxon>
        <taxon>Dorylaimia</taxon>
        <taxon>Trichinellida</taxon>
        <taxon>Trichinellidae</taxon>
        <taxon>Trichinella</taxon>
    </lineage>
</organism>
<proteinExistence type="predicted"/>